<dbReference type="GO" id="GO:0016887">
    <property type="term" value="F:ATP hydrolysis activity"/>
    <property type="evidence" value="ECO:0007669"/>
    <property type="project" value="InterPro"/>
</dbReference>
<feature type="region of interest" description="Disordered" evidence="1">
    <location>
        <begin position="300"/>
        <end position="328"/>
    </location>
</feature>
<proteinExistence type="predicted"/>
<dbReference type="Proteomes" id="UP000184268">
    <property type="component" value="Unassembled WGS sequence"/>
</dbReference>
<feature type="compositionally biased region" description="Low complexity" evidence="1">
    <location>
        <begin position="311"/>
        <end position="325"/>
    </location>
</feature>
<dbReference type="EMBL" id="FQXG01000005">
    <property type="protein sequence ID" value="SHH98941.1"/>
    <property type="molecule type" value="Genomic_DNA"/>
</dbReference>
<evidence type="ECO:0000259" key="2">
    <source>
        <dbReference type="PROSITE" id="PS51724"/>
    </source>
</evidence>
<dbReference type="RefSeq" id="WP_067665885.1">
    <property type="nucleotide sequence ID" value="NZ_FQXG01000005.1"/>
</dbReference>
<dbReference type="Pfam" id="PF05036">
    <property type="entry name" value="SPOR"/>
    <property type="match status" value="1"/>
</dbReference>
<dbReference type="PROSITE" id="PS51724">
    <property type="entry name" value="SPOR"/>
    <property type="match status" value="1"/>
</dbReference>
<evidence type="ECO:0000313" key="4">
    <source>
        <dbReference type="Proteomes" id="UP000184268"/>
    </source>
</evidence>
<dbReference type="STRING" id="299255.SAMN02745129_3528"/>
<dbReference type="InterPro" id="IPR052026">
    <property type="entry name" value="ExeA_AAA_ATPase_DNA-bind"/>
</dbReference>
<dbReference type="Gene3D" id="3.40.50.300">
    <property type="entry name" value="P-loop containing nucleotide triphosphate hydrolases"/>
    <property type="match status" value="1"/>
</dbReference>
<feature type="region of interest" description="Disordered" evidence="1">
    <location>
        <begin position="354"/>
        <end position="376"/>
    </location>
</feature>
<protein>
    <submittedName>
        <fullName evidence="3">DamX protein</fullName>
    </submittedName>
</protein>
<accession>A0A1M5XGK8</accession>
<evidence type="ECO:0000313" key="3">
    <source>
        <dbReference type="EMBL" id="SHH98941.1"/>
    </source>
</evidence>
<keyword evidence="4" id="KW-1185">Reference proteome</keyword>
<name>A0A1M5XGK8_9GAMM</name>
<dbReference type="InterPro" id="IPR027417">
    <property type="entry name" value="P-loop_NTPase"/>
</dbReference>
<dbReference type="Gene3D" id="3.30.70.1070">
    <property type="entry name" value="Sporulation related repeat"/>
    <property type="match status" value="1"/>
</dbReference>
<dbReference type="InterPro" id="IPR007730">
    <property type="entry name" value="SPOR-like_dom"/>
</dbReference>
<dbReference type="PANTHER" id="PTHR35894:SF5">
    <property type="entry name" value="MU-LIKE PROPHAGE FLUMU DNA TRANSPOSITION PROTEIN B"/>
    <property type="match status" value="1"/>
</dbReference>
<dbReference type="InterPro" id="IPR036680">
    <property type="entry name" value="SPOR-like_sf"/>
</dbReference>
<dbReference type="Pfam" id="PF13401">
    <property type="entry name" value="AAA_22"/>
    <property type="match status" value="1"/>
</dbReference>
<feature type="domain" description="SPOR" evidence="2">
    <location>
        <begin position="392"/>
        <end position="470"/>
    </location>
</feature>
<dbReference type="SUPFAM" id="SSF52540">
    <property type="entry name" value="P-loop containing nucleoside triphosphate hydrolases"/>
    <property type="match status" value="1"/>
</dbReference>
<dbReference type="InterPro" id="IPR049945">
    <property type="entry name" value="AAA_22"/>
</dbReference>
<reference evidence="3 4" key="1">
    <citation type="submission" date="2016-11" db="EMBL/GenBank/DDBJ databases">
        <authorList>
            <person name="Jaros S."/>
            <person name="Januszkiewicz K."/>
            <person name="Wedrychowicz H."/>
        </authorList>
    </citation>
    <scope>NUCLEOTIDE SEQUENCE [LARGE SCALE GENOMIC DNA]</scope>
    <source>
        <strain evidence="3 4">DSM 16917</strain>
    </source>
</reference>
<dbReference type="OrthoDB" id="6189127at2"/>
<dbReference type="CDD" id="cd00009">
    <property type="entry name" value="AAA"/>
    <property type="match status" value="1"/>
</dbReference>
<evidence type="ECO:0000256" key="1">
    <source>
        <dbReference type="SAM" id="MobiDB-lite"/>
    </source>
</evidence>
<sequence>MSSSEAVDTLLPSQRSLLERLRYLTEYGDHLILLHGDAGMGKTTLAQSLLEQCEEFNQAYVASGAGEDPAAIRERLVRQLDAEVVFDPLEPLPDTLERLLPRQPQRMMLVVDDGENLADTLLAELLGLVMDNEALAGRVVLVLCCRPALLQRLLEALPEDAQARLLPVEISPLALRERHKLYQALVAREGQRHFINQEAVDRQLAQSDGSPKAVVALVEALAPSAALSAFNKLTPLHRRGIAVVAGLVVLMMLWLWLDPGPASDVELVEQRIPVALPALEPEPEAQPEPQLALAGEWPPTQVEPTEKAQNEAEAMAQASEASAADEPQELTPAETMVTEADVALVSVDLEDAPAVEEVSSQPVSTPEAEPVDTAAYEPEPEPLPLAEQPLMERPDSSYVLQLAVFSYPNLIPGFLESHGLTEGITVYRIDRQPLPWYVLVMGGYDSRTAAQQAMSDLPDNLAKLSPYIKSMAAVQKELSEQQQLAEILNQDR</sequence>
<gene>
    <name evidence="3" type="ORF">SAMN02745129_3528</name>
</gene>
<dbReference type="PANTHER" id="PTHR35894">
    <property type="entry name" value="GENERAL SECRETION PATHWAY PROTEIN A-RELATED"/>
    <property type="match status" value="1"/>
</dbReference>
<organism evidence="3 4">
    <name type="scientific">Ferrimonas marina</name>
    <dbReference type="NCBI Taxonomy" id="299255"/>
    <lineage>
        <taxon>Bacteria</taxon>
        <taxon>Pseudomonadati</taxon>
        <taxon>Pseudomonadota</taxon>
        <taxon>Gammaproteobacteria</taxon>
        <taxon>Alteromonadales</taxon>
        <taxon>Ferrimonadaceae</taxon>
        <taxon>Ferrimonas</taxon>
    </lineage>
</organism>
<dbReference type="GO" id="GO:0042834">
    <property type="term" value="F:peptidoglycan binding"/>
    <property type="evidence" value="ECO:0007669"/>
    <property type="project" value="InterPro"/>
</dbReference>
<dbReference type="AlphaFoldDB" id="A0A1M5XGK8"/>